<dbReference type="GO" id="GO:0000124">
    <property type="term" value="C:SAGA complex"/>
    <property type="evidence" value="ECO:0007669"/>
    <property type="project" value="EnsemblFungi"/>
</dbReference>
<dbReference type="GO" id="GO:0017025">
    <property type="term" value="F:TBP-class protein binding"/>
    <property type="evidence" value="ECO:0007669"/>
    <property type="project" value="EnsemblFungi"/>
</dbReference>
<evidence type="ECO:0000256" key="4">
    <source>
        <dbReference type="ARBA" id="ARBA00023163"/>
    </source>
</evidence>
<dbReference type="AlphaFoldDB" id="J7RAI1"/>
<dbReference type="GeneID" id="34527623"/>
<dbReference type="GO" id="GO:0006325">
    <property type="term" value="P:chromatin organization"/>
    <property type="evidence" value="ECO:0007669"/>
    <property type="project" value="EnsemblFungi"/>
</dbReference>
<dbReference type="KEGG" id="kng:KNAG_0I00890"/>
<feature type="compositionally biased region" description="Low complexity" evidence="9">
    <location>
        <begin position="241"/>
        <end position="301"/>
    </location>
</feature>
<keyword evidence="12" id="KW-1185">Reference proteome</keyword>
<evidence type="ECO:0000256" key="9">
    <source>
        <dbReference type="SAM" id="MobiDB-lite"/>
    </source>
</evidence>
<dbReference type="eggNOG" id="KOG1142">
    <property type="taxonomic scope" value="Eukaryota"/>
</dbReference>
<keyword evidence="8" id="KW-0175">Coiled coil</keyword>
<evidence type="ECO:0000313" key="11">
    <source>
        <dbReference type="EMBL" id="CCK71880.1"/>
    </source>
</evidence>
<reference evidence="11 12" key="1">
    <citation type="journal article" date="2011" name="Proc. Natl. Acad. Sci. U.S.A.">
        <title>Evolutionary erosion of yeast sex chromosomes by mating-type switching accidents.</title>
        <authorList>
            <person name="Gordon J.L."/>
            <person name="Armisen D."/>
            <person name="Proux-Wera E."/>
            <person name="Oheigeartaigh S.S."/>
            <person name="Byrne K.P."/>
            <person name="Wolfe K.H."/>
        </authorList>
    </citation>
    <scope>NUCLEOTIDE SEQUENCE [LARGE SCALE GENOMIC DNA]</scope>
    <source>
        <strain evidence="12">ATCC MYA-139 / BCRC 22969 / CBS 8797 / CCRC 22969 / KCTC 17520 / NBRC 10181 / NCYC 3082</strain>
    </source>
</reference>
<gene>
    <name evidence="11" type="primary">KNAG0I00890</name>
    <name evidence="11" type="ordered locus">KNAG_0I00890</name>
</gene>
<dbReference type="InterPro" id="IPR003228">
    <property type="entry name" value="TFIID_TAF12_dom"/>
</dbReference>
<dbReference type="CDD" id="cd07981">
    <property type="entry name" value="HFD_TAF12"/>
    <property type="match status" value="1"/>
</dbReference>
<dbReference type="Pfam" id="PF03847">
    <property type="entry name" value="TFIID_20kDa"/>
    <property type="match status" value="1"/>
</dbReference>
<dbReference type="InterPro" id="IPR009072">
    <property type="entry name" value="Histone-fold"/>
</dbReference>
<dbReference type="GO" id="GO:0005669">
    <property type="term" value="C:transcription factor TFIID complex"/>
    <property type="evidence" value="ECO:0007669"/>
    <property type="project" value="EnsemblFungi"/>
</dbReference>
<dbReference type="FunFam" id="1.10.20.10:FF:000011">
    <property type="entry name" value="Transcription initiation factor TFIID subunit 12"/>
    <property type="match status" value="1"/>
</dbReference>
<evidence type="ECO:0000256" key="5">
    <source>
        <dbReference type="ARBA" id="ARBA00023242"/>
    </source>
</evidence>
<evidence type="ECO:0000313" key="12">
    <source>
        <dbReference type="Proteomes" id="UP000006310"/>
    </source>
</evidence>
<evidence type="ECO:0000256" key="8">
    <source>
        <dbReference type="SAM" id="Coils"/>
    </source>
</evidence>
<dbReference type="Proteomes" id="UP000006310">
    <property type="component" value="Chromosome 9"/>
</dbReference>
<dbReference type="InterPro" id="IPR037794">
    <property type="entry name" value="TAF12"/>
</dbReference>
<evidence type="ECO:0000256" key="3">
    <source>
        <dbReference type="ARBA" id="ARBA00023015"/>
    </source>
</evidence>
<dbReference type="PANTHER" id="PTHR12264:SF21">
    <property type="entry name" value="TRANSCRIPTION INITIATION FACTOR TFIID SUBUNIT 12"/>
    <property type="match status" value="1"/>
</dbReference>
<comment type="subcellular location">
    <subcellularLocation>
        <location evidence="1">Nucleus</location>
    </subcellularLocation>
</comment>
<dbReference type="EMBL" id="HE978322">
    <property type="protein sequence ID" value="CCK71880.1"/>
    <property type="molecule type" value="Genomic_DNA"/>
</dbReference>
<evidence type="ECO:0000256" key="2">
    <source>
        <dbReference type="ARBA" id="ARBA00007530"/>
    </source>
</evidence>
<dbReference type="GO" id="GO:0003677">
    <property type="term" value="F:DNA binding"/>
    <property type="evidence" value="ECO:0007669"/>
    <property type="project" value="TreeGrafter"/>
</dbReference>
<feature type="region of interest" description="Disordered" evidence="9">
    <location>
        <begin position="1"/>
        <end position="26"/>
    </location>
</feature>
<dbReference type="OrthoDB" id="2193432at2759"/>
<dbReference type="GO" id="GO:0061629">
    <property type="term" value="F:RNA polymerase II-specific DNA-binding transcription factor binding"/>
    <property type="evidence" value="ECO:0007669"/>
    <property type="project" value="EnsemblFungi"/>
</dbReference>
<dbReference type="GO" id="GO:0060090">
    <property type="term" value="F:molecular adaptor activity"/>
    <property type="evidence" value="ECO:0007669"/>
    <property type="project" value="EnsemblFungi"/>
</dbReference>
<evidence type="ECO:0000256" key="6">
    <source>
        <dbReference type="ARBA" id="ARBA00075089"/>
    </source>
</evidence>
<protein>
    <recommendedName>
        <fullName evidence="6">TBP-associated factor 12</fullName>
    </recommendedName>
    <alternativeName>
        <fullName evidence="7">Transcription initiation factor TFIID subunit 12</fullName>
    </alternativeName>
</protein>
<organism evidence="11 12">
    <name type="scientific">Huiozyma naganishii (strain ATCC MYA-139 / BCRC 22969 / CBS 8797 / KCTC 17520 / NBRC 10181 / NCYC 3082 / Yp74L-3)</name>
    <name type="common">Yeast</name>
    <name type="synonym">Kazachstania naganishii</name>
    <dbReference type="NCBI Taxonomy" id="1071383"/>
    <lineage>
        <taxon>Eukaryota</taxon>
        <taxon>Fungi</taxon>
        <taxon>Dikarya</taxon>
        <taxon>Ascomycota</taxon>
        <taxon>Saccharomycotina</taxon>
        <taxon>Saccharomycetes</taxon>
        <taxon>Saccharomycetales</taxon>
        <taxon>Saccharomycetaceae</taxon>
        <taxon>Huiozyma</taxon>
    </lineage>
</organism>
<dbReference type="GO" id="GO:0046982">
    <property type="term" value="F:protein heterodimerization activity"/>
    <property type="evidence" value="ECO:0007669"/>
    <property type="project" value="InterPro"/>
</dbReference>
<comment type="similarity">
    <text evidence="2">Belongs to the TAF12 family.</text>
</comment>
<dbReference type="STRING" id="1071383.J7RAI1"/>
<dbReference type="GO" id="GO:0045944">
    <property type="term" value="P:positive regulation of transcription by RNA polymerase II"/>
    <property type="evidence" value="ECO:0007669"/>
    <property type="project" value="EnsemblFungi"/>
</dbReference>
<dbReference type="SUPFAM" id="SSF47113">
    <property type="entry name" value="Histone-fold"/>
    <property type="match status" value="1"/>
</dbReference>
<name>J7RAI1_HUIN7</name>
<proteinExistence type="inferred from homology"/>
<evidence type="ECO:0000256" key="1">
    <source>
        <dbReference type="ARBA" id="ARBA00004123"/>
    </source>
</evidence>
<dbReference type="PANTHER" id="PTHR12264">
    <property type="entry name" value="TRANSCRIPTION INITIATION FACTOR TFIID SUBUNIT 12"/>
    <property type="match status" value="1"/>
</dbReference>
<keyword evidence="5" id="KW-0539">Nucleus</keyword>
<feature type="region of interest" description="Disordered" evidence="9">
    <location>
        <begin position="241"/>
        <end position="317"/>
    </location>
</feature>
<dbReference type="HOGENOM" id="CLU_021602_0_0_1"/>
<feature type="domain" description="Transcription initiation factor TFIID subunit 12" evidence="10">
    <location>
        <begin position="385"/>
        <end position="457"/>
    </location>
</feature>
<evidence type="ECO:0000256" key="7">
    <source>
        <dbReference type="ARBA" id="ARBA00093657"/>
    </source>
</evidence>
<keyword evidence="4" id="KW-0804">Transcription</keyword>
<dbReference type="Gene3D" id="1.10.20.10">
    <property type="entry name" value="Histone, subunit A"/>
    <property type="match status" value="1"/>
</dbReference>
<reference evidence="12" key="2">
    <citation type="submission" date="2012-08" db="EMBL/GenBank/DDBJ databases">
        <title>Genome sequence of Kazachstania naganishii.</title>
        <authorList>
            <person name="Gordon J.L."/>
            <person name="Armisen D."/>
            <person name="Proux-Wera E."/>
            <person name="OhEigeartaigh S.S."/>
            <person name="Byrne K.P."/>
            <person name="Wolfe K.H."/>
        </authorList>
    </citation>
    <scope>NUCLEOTIDE SEQUENCE [LARGE SCALE GENOMIC DNA]</scope>
    <source>
        <strain evidence="12">ATCC MYA-139 / BCRC 22969 / CBS 8797 / CCRC 22969 / KCTC 17520 / NBRC 10181 / NCYC 3082</strain>
    </source>
</reference>
<dbReference type="GO" id="GO:0003682">
    <property type="term" value="F:chromatin binding"/>
    <property type="evidence" value="ECO:0007669"/>
    <property type="project" value="EnsemblFungi"/>
</dbReference>
<accession>J7RAI1</accession>
<dbReference type="GO" id="GO:0046695">
    <property type="term" value="C:SLIK (SAGA-like) complex"/>
    <property type="evidence" value="ECO:0007669"/>
    <property type="project" value="EnsemblFungi"/>
</dbReference>
<dbReference type="GO" id="GO:0051123">
    <property type="term" value="P:RNA polymerase II preinitiation complex assembly"/>
    <property type="evidence" value="ECO:0007669"/>
    <property type="project" value="EnsemblFungi"/>
</dbReference>
<dbReference type="OMA" id="ADDFITN"/>
<dbReference type="RefSeq" id="XP_022466125.1">
    <property type="nucleotide sequence ID" value="XM_022609761.1"/>
</dbReference>
<feature type="coiled-coil region" evidence="8">
    <location>
        <begin position="142"/>
        <end position="192"/>
    </location>
</feature>
<sequence length="508" mass="54433">MADANNGNDSGAATPASPAAGSASTPQQQLVELAQRFKLFVGEAKRVGETTEAGKQLLVRAAKIKAVYDSVRGASAGAAAQSQQRTADGATGNVATAPAAAGGGGGAGNTAATQLAMAMRQALTPEQVQQYDKIATNFQNKAKSIRDKHNYLKQNIDKLTAEINKQQDRSAKQQLAEKRNELLRSVRQLTVEHNSLKVNFQLSRKNFYVECAKLNPKLQQILQRTAQQAQSSQQAQVQAQAQAQAQSQSPAAQSQSQSQPPVVPQQAQTPVPQSQSQTQLPQSQPPQRTQSNSNSSGNNSNVTGHPPSATPTVPANHPAKHKIFKESEPSVPIPESIDTVQPAQVAYKVNRPTITGGSGMNAPALNTPVNVKIPVYEADTDRVLSKRKLRELVRTVGVDEGDGETVMDGDVEQLLLDLADDFVSDVTAFACRLAKHRGSDSLEARDVQLHLERNWNIRLPGYATDEIRSTRKWNGTSAYHQKLNAIAQDRTAAAGSATGGSVTKPSRR</sequence>
<evidence type="ECO:0000259" key="10">
    <source>
        <dbReference type="Pfam" id="PF03847"/>
    </source>
</evidence>
<dbReference type="GO" id="GO:0042802">
    <property type="term" value="F:identical protein binding"/>
    <property type="evidence" value="ECO:0007669"/>
    <property type="project" value="EnsemblFungi"/>
</dbReference>
<keyword evidence="3" id="KW-0805">Transcription regulation</keyword>